<accession>B4QM48</accession>
<feature type="compositionally biased region" description="Polar residues" evidence="1">
    <location>
        <begin position="66"/>
        <end position="84"/>
    </location>
</feature>
<feature type="compositionally biased region" description="Polar residues" evidence="1">
    <location>
        <begin position="386"/>
        <end position="408"/>
    </location>
</feature>
<dbReference type="AlphaFoldDB" id="B4QM48"/>
<evidence type="ECO:0000313" key="3">
    <source>
        <dbReference type="EMBL" id="EDX09731.1"/>
    </source>
</evidence>
<feature type="region of interest" description="Disordered" evidence="1">
    <location>
        <begin position="48"/>
        <end position="106"/>
    </location>
</feature>
<dbReference type="HOGENOM" id="CLU_383694_0_0_1"/>
<dbReference type="OrthoDB" id="6782661at2759"/>
<evidence type="ECO:0000313" key="4">
    <source>
        <dbReference type="Proteomes" id="UP000000304"/>
    </source>
</evidence>
<feature type="compositionally biased region" description="Basic and acidic residues" evidence="1">
    <location>
        <begin position="231"/>
        <end position="255"/>
    </location>
</feature>
<feature type="transmembrane region" description="Helical" evidence="2">
    <location>
        <begin position="678"/>
        <end position="697"/>
    </location>
</feature>
<dbReference type="Bgee" id="FBgn0185798">
    <property type="expression patterns" value="Expressed in adult organism and 3 other cell types or tissues"/>
</dbReference>
<dbReference type="EMBL" id="CM000363">
    <property type="protein sequence ID" value="EDX09731.1"/>
    <property type="molecule type" value="Genomic_DNA"/>
</dbReference>
<evidence type="ECO:0000256" key="2">
    <source>
        <dbReference type="SAM" id="Phobius"/>
    </source>
</evidence>
<proteinExistence type="predicted"/>
<feature type="region of interest" description="Disordered" evidence="1">
    <location>
        <begin position="573"/>
        <end position="634"/>
    </location>
</feature>
<gene>
    <name evidence="3" type="primary">Dsim\GD14107</name>
    <name evidence="3" type="ORF">Dsim_GD14107</name>
</gene>
<sequence length="721" mass="81133">MKIIEPRRSNGSGNKTLEDLLRSVEAAQEQDEVDGARVLSEDEQLAKGLQRFRDANQRSMSERSRASSQADRSKSLSRPQTPSSAVIIERRVPTPSLTAGEDDATVQASLIVRPISAADLIDDDLRREEEELRREGLLSDSSVQSKSDVEDEHGEVALSDYAASTADLDAAVEQLQQAQLESDYESRLEDDEVERTLRDSEYEEEKFSEQEEEQEKTKLEKELTEQELEEALEKELQEAMEKELSDYRQKEKEQESEQEQTFSEEELAASEIDYHQSEEEQATSEVDYHPSEDEHPLSDGEQPLSEEEHTLSDTEHIPTEPETQKVEETIHKSTASEPTEAEVELKFVATLPTEPAFGDKEEEPEEPPLPPPRRKSTTALEPIATTALTIAEQSSRELTPIQTVQSAPEPQFPSHLAELEVERLRVHALQAGQIQVSQLHGNQVKADDLQCKSGQLVVQNIELPPGFIDDIVERVQREQRPSLLTTETQTSRQASSEPATSEKELPVKPPRHSKTTEQVPPASNLDEQTQTDAGLLPLPPPPAAYPSVEYLQSLAPLAFFNLQRSAEAEQAEGLKSIERKAPHKCRRRHVQEPIESETGSEPEEQLVERPRSRSRRSRTRSATQPLDEDYDEDQPKTVAQAGRNFASACSLELVNIINQLTHYVRGDAMEPQQATRNMSALVIFFIVMTLAVLVFLLTGRQVHTHHWDYFNPPGNDHGRQT</sequence>
<keyword evidence="4" id="KW-1185">Reference proteome</keyword>
<dbReference type="Proteomes" id="UP000000304">
    <property type="component" value="Chromosome 3L"/>
</dbReference>
<evidence type="ECO:0000256" key="1">
    <source>
        <dbReference type="SAM" id="MobiDB-lite"/>
    </source>
</evidence>
<feature type="compositionally biased region" description="Acidic residues" evidence="1">
    <location>
        <begin position="256"/>
        <end position="268"/>
    </location>
</feature>
<feature type="compositionally biased region" description="Polar residues" evidence="1">
    <location>
        <begin position="482"/>
        <end position="499"/>
    </location>
</feature>
<feature type="compositionally biased region" description="Basic and acidic residues" evidence="1">
    <location>
        <begin position="306"/>
        <end position="331"/>
    </location>
</feature>
<feature type="compositionally biased region" description="Acidic residues" evidence="1">
    <location>
        <begin position="594"/>
        <end position="605"/>
    </location>
</feature>
<dbReference type="OMA" id="RHVQEPI"/>
<dbReference type="PhylomeDB" id="B4QM48"/>
<feature type="region of interest" description="Disordered" evidence="1">
    <location>
        <begin position="178"/>
        <end position="410"/>
    </location>
</feature>
<keyword evidence="2" id="KW-0812">Transmembrane</keyword>
<name>B4QM48_DROSI</name>
<feature type="compositionally biased region" description="Basic and acidic residues" evidence="1">
    <location>
        <begin position="51"/>
        <end position="65"/>
    </location>
</feature>
<feature type="compositionally biased region" description="Basic and acidic residues" evidence="1">
    <location>
        <begin position="286"/>
        <end position="298"/>
    </location>
</feature>
<dbReference type="STRING" id="7240.B4QM48"/>
<feature type="region of interest" description="Disordered" evidence="1">
    <location>
        <begin position="129"/>
        <end position="155"/>
    </location>
</feature>
<feature type="compositionally biased region" description="Basic and acidic residues" evidence="1">
    <location>
        <begin position="194"/>
        <end position="224"/>
    </location>
</feature>
<organism evidence="3 4">
    <name type="scientific">Drosophila simulans</name>
    <name type="common">Fruit fly</name>
    <dbReference type="NCBI Taxonomy" id="7240"/>
    <lineage>
        <taxon>Eukaryota</taxon>
        <taxon>Metazoa</taxon>
        <taxon>Ecdysozoa</taxon>
        <taxon>Arthropoda</taxon>
        <taxon>Hexapoda</taxon>
        <taxon>Insecta</taxon>
        <taxon>Pterygota</taxon>
        <taxon>Neoptera</taxon>
        <taxon>Endopterygota</taxon>
        <taxon>Diptera</taxon>
        <taxon>Brachycera</taxon>
        <taxon>Muscomorpha</taxon>
        <taxon>Ephydroidea</taxon>
        <taxon>Drosophilidae</taxon>
        <taxon>Drosophila</taxon>
        <taxon>Sophophora</taxon>
    </lineage>
</organism>
<protein>
    <submittedName>
        <fullName evidence="3">GD14107</fullName>
    </submittedName>
</protein>
<keyword evidence="2" id="KW-1133">Transmembrane helix</keyword>
<keyword evidence="2" id="KW-0472">Membrane</keyword>
<feature type="region of interest" description="Disordered" evidence="1">
    <location>
        <begin position="479"/>
        <end position="541"/>
    </location>
</feature>
<reference evidence="3 4" key="1">
    <citation type="journal article" date="2007" name="Nature">
        <title>Evolution of genes and genomes on the Drosophila phylogeny.</title>
        <authorList>
            <consortium name="Drosophila 12 Genomes Consortium"/>
            <person name="Clark A.G."/>
            <person name="Eisen M.B."/>
            <person name="Smith D.R."/>
            <person name="Bergman C.M."/>
            <person name="Oliver B."/>
            <person name="Markow T.A."/>
            <person name="Kaufman T.C."/>
            <person name="Kellis M."/>
            <person name="Gelbart W."/>
            <person name="Iyer V.N."/>
            <person name="Pollard D.A."/>
            <person name="Sackton T.B."/>
            <person name="Larracuente A.M."/>
            <person name="Singh N.D."/>
            <person name="Abad J.P."/>
            <person name="Abt D.N."/>
            <person name="Adryan B."/>
            <person name="Aguade M."/>
            <person name="Akashi H."/>
            <person name="Anderson W.W."/>
            <person name="Aquadro C.F."/>
            <person name="Ardell D.H."/>
            <person name="Arguello R."/>
            <person name="Artieri C.G."/>
            <person name="Barbash D.A."/>
            <person name="Barker D."/>
            <person name="Barsanti P."/>
            <person name="Batterham P."/>
            <person name="Batzoglou S."/>
            <person name="Begun D."/>
            <person name="Bhutkar A."/>
            <person name="Blanco E."/>
            <person name="Bosak S.A."/>
            <person name="Bradley R.K."/>
            <person name="Brand A.D."/>
            <person name="Brent M.R."/>
            <person name="Brooks A.N."/>
            <person name="Brown R.H."/>
            <person name="Butlin R.K."/>
            <person name="Caggese C."/>
            <person name="Calvi B.R."/>
            <person name="Bernardo de Carvalho A."/>
            <person name="Caspi A."/>
            <person name="Castrezana S."/>
            <person name="Celniker S.E."/>
            <person name="Chang J.L."/>
            <person name="Chapple C."/>
            <person name="Chatterji S."/>
            <person name="Chinwalla A."/>
            <person name="Civetta A."/>
            <person name="Clifton S.W."/>
            <person name="Comeron J.M."/>
            <person name="Costello J.C."/>
            <person name="Coyne J.A."/>
            <person name="Daub J."/>
            <person name="David R.G."/>
            <person name="Delcher A.L."/>
            <person name="Delehaunty K."/>
            <person name="Do C.B."/>
            <person name="Ebling H."/>
            <person name="Edwards K."/>
            <person name="Eickbush T."/>
            <person name="Evans J.D."/>
            <person name="Filipski A."/>
            <person name="Findeiss S."/>
            <person name="Freyhult E."/>
            <person name="Fulton L."/>
            <person name="Fulton R."/>
            <person name="Garcia A.C."/>
            <person name="Gardiner A."/>
            <person name="Garfield D.A."/>
            <person name="Garvin B.E."/>
            <person name="Gibson G."/>
            <person name="Gilbert D."/>
            <person name="Gnerre S."/>
            <person name="Godfrey J."/>
            <person name="Good R."/>
            <person name="Gotea V."/>
            <person name="Gravely B."/>
            <person name="Greenberg A.J."/>
            <person name="Griffiths-Jones S."/>
            <person name="Gross S."/>
            <person name="Guigo R."/>
            <person name="Gustafson E.A."/>
            <person name="Haerty W."/>
            <person name="Hahn M.W."/>
            <person name="Halligan D.L."/>
            <person name="Halpern A.L."/>
            <person name="Halter G.M."/>
            <person name="Han M.V."/>
            <person name="Heger A."/>
            <person name="Hillier L."/>
            <person name="Hinrichs A.S."/>
            <person name="Holmes I."/>
            <person name="Hoskins R.A."/>
            <person name="Hubisz M.J."/>
            <person name="Hultmark D."/>
            <person name="Huntley M.A."/>
            <person name="Jaffe D.B."/>
            <person name="Jagadeeshan S."/>
            <person name="Jeck W.R."/>
            <person name="Johnson J."/>
            <person name="Jones C.D."/>
            <person name="Jordan W.C."/>
            <person name="Karpen G.H."/>
            <person name="Kataoka E."/>
            <person name="Keightley P.D."/>
            <person name="Kheradpour P."/>
            <person name="Kirkness E.F."/>
            <person name="Koerich L.B."/>
            <person name="Kristiansen K."/>
            <person name="Kudrna D."/>
            <person name="Kulathinal R.J."/>
            <person name="Kumar S."/>
            <person name="Kwok R."/>
            <person name="Lander E."/>
            <person name="Langley C.H."/>
            <person name="Lapoint R."/>
            <person name="Lazzaro B.P."/>
            <person name="Lee S.J."/>
            <person name="Levesque L."/>
            <person name="Li R."/>
            <person name="Lin C.F."/>
            <person name="Lin M.F."/>
            <person name="Lindblad-Toh K."/>
            <person name="Llopart A."/>
            <person name="Long M."/>
            <person name="Low L."/>
            <person name="Lozovsky E."/>
            <person name="Lu J."/>
            <person name="Luo M."/>
            <person name="Machado C.A."/>
            <person name="Makalowski W."/>
            <person name="Marzo M."/>
            <person name="Matsuda M."/>
            <person name="Matzkin L."/>
            <person name="McAllister B."/>
            <person name="McBride C.S."/>
            <person name="McKernan B."/>
            <person name="McKernan K."/>
            <person name="Mendez-Lago M."/>
            <person name="Minx P."/>
            <person name="Mollenhauer M.U."/>
            <person name="Montooth K."/>
            <person name="Mount S.M."/>
            <person name="Mu X."/>
            <person name="Myers E."/>
            <person name="Negre B."/>
            <person name="Newfeld S."/>
            <person name="Nielsen R."/>
            <person name="Noor M.A."/>
            <person name="O'Grady P."/>
            <person name="Pachter L."/>
            <person name="Papaceit M."/>
            <person name="Parisi M.J."/>
            <person name="Parisi M."/>
            <person name="Parts L."/>
            <person name="Pedersen J.S."/>
            <person name="Pesole G."/>
            <person name="Phillippy A.M."/>
            <person name="Ponting C.P."/>
            <person name="Pop M."/>
            <person name="Porcelli D."/>
            <person name="Powell J.R."/>
            <person name="Prohaska S."/>
            <person name="Pruitt K."/>
            <person name="Puig M."/>
            <person name="Quesneville H."/>
            <person name="Ram K.R."/>
            <person name="Rand D."/>
            <person name="Rasmussen M.D."/>
            <person name="Reed L.K."/>
            <person name="Reenan R."/>
            <person name="Reily A."/>
            <person name="Remington K.A."/>
            <person name="Rieger T.T."/>
            <person name="Ritchie M.G."/>
            <person name="Robin C."/>
            <person name="Rogers Y.H."/>
            <person name="Rohde C."/>
            <person name="Rozas J."/>
            <person name="Rubenfield M.J."/>
            <person name="Ruiz A."/>
            <person name="Russo S."/>
            <person name="Salzberg S.L."/>
            <person name="Sanchez-Gracia A."/>
            <person name="Saranga D.J."/>
            <person name="Sato H."/>
            <person name="Schaeffer S.W."/>
            <person name="Schatz M.C."/>
            <person name="Schlenke T."/>
            <person name="Schwartz R."/>
            <person name="Segarra C."/>
            <person name="Singh R.S."/>
            <person name="Sirot L."/>
            <person name="Sirota M."/>
            <person name="Sisneros N.B."/>
            <person name="Smith C.D."/>
            <person name="Smith T.F."/>
            <person name="Spieth J."/>
            <person name="Stage D.E."/>
            <person name="Stark A."/>
            <person name="Stephan W."/>
            <person name="Strausberg R.L."/>
            <person name="Strempel S."/>
            <person name="Sturgill D."/>
            <person name="Sutton G."/>
            <person name="Sutton G.G."/>
            <person name="Tao W."/>
            <person name="Teichmann S."/>
            <person name="Tobari Y.N."/>
            <person name="Tomimura Y."/>
            <person name="Tsolas J.M."/>
            <person name="Valente V.L."/>
            <person name="Venter E."/>
            <person name="Venter J.C."/>
            <person name="Vicario S."/>
            <person name="Vieira F.G."/>
            <person name="Vilella A.J."/>
            <person name="Villasante A."/>
            <person name="Walenz B."/>
            <person name="Wang J."/>
            <person name="Wasserman M."/>
            <person name="Watts T."/>
            <person name="Wilson D."/>
            <person name="Wilson R.K."/>
            <person name="Wing R.A."/>
            <person name="Wolfner M.F."/>
            <person name="Wong A."/>
            <person name="Wong G.K."/>
            <person name="Wu C.I."/>
            <person name="Wu G."/>
            <person name="Yamamoto D."/>
            <person name="Yang H.P."/>
            <person name="Yang S.P."/>
            <person name="Yorke J.A."/>
            <person name="Yoshida K."/>
            <person name="Zdobnov E."/>
            <person name="Zhang P."/>
            <person name="Zhang Y."/>
            <person name="Zimin A.V."/>
            <person name="Baldwin J."/>
            <person name="Abdouelleil A."/>
            <person name="Abdulkadir J."/>
            <person name="Abebe A."/>
            <person name="Abera B."/>
            <person name="Abreu J."/>
            <person name="Acer S.C."/>
            <person name="Aftuck L."/>
            <person name="Alexander A."/>
            <person name="An P."/>
            <person name="Anderson E."/>
            <person name="Anderson S."/>
            <person name="Arachi H."/>
            <person name="Azer M."/>
            <person name="Bachantsang P."/>
            <person name="Barry A."/>
            <person name="Bayul T."/>
            <person name="Berlin A."/>
            <person name="Bessette D."/>
            <person name="Bloom T."/>
            <person name="Blye J."/>
            <person name="Boguslavskiy L."/>
            <person name="Bonnet C."/>
            <person name="Boukhgalter B."/>
            <person name="Bourzgui I."/>
            <person name="Brown A."/>
            <person name="Cahill P."/>
            <person name="Channer S."/>
            <person name="Cheshatsang Y."/>
            <person name="Chuda L."/>
            <person name="Citroen M."/>
            <person name="Collymore A."/>
            <person name="Cooke P."/>
            <person name="Costello M."/>
            <person name="D'Aco K."/>
            <person name="Daza R."/>
            <person name="De Haan G."/>
            <person name="DeGray S."/>
            <person name="DeMaso C."/>
            <person name="Dhargay N."/>
            <person name="Dooley K."/>
            <person name="Dooley E."/>
            <person name="Doricent M."/>
            <person name="Dorje P."/>
            <person name="Dorjee K."/>
            <person name="Dupes A."/>
            <person name="Elong R."/>
            <person name="Falk J."/>
            <person name="Farina A."/>
            <person name="Faro S."/>
            <person name="Ferguson D."/>
            <person name="Fisher S."/>
            <person name="Foley C.D."/>
            <person name="Franke A."/>
            <person name="Friedrich D."/>
            <person name="Gadbois L."/>
            <person name="Gearin G."/>
            <person name="Gearin C.R."/>
            <person name="Giannoukos G."/>
            <person name="Goode T."/>
            <person name="Graham J."/>
            <person name="Grandbois E."/>
            <person name="Grewal S."/>
            <person name="Gyaltsen K."/>
            <person name="Hafez N."/>
            <person name="Hagos B."/>
            <person name="Hall J."/>
            <person name="Henson C."/>
            <person name="Hollinger A."/>
            <person name="Honan T."/>
            <person name="Huard M.D."/>
            <person name="Hughes L."/>
            <person name="Hurhula B."/>
            <person name="Husby M.E."/>
            <person name="Kamat A."/>
            <person name="Kanga B."/>
            <person name="Kashin S."/>
            <person name="Khazanovich D."/>
            <person name="Kisner P."/>
            <person name="Lance K."/>
            <person name="Lara M."/>
            <person name="Lee W."/>
            <person name="Lennon N."/>
            <person name="Letendre F."/>
            <person name="LeVine R."/>
            <person name="Lipovsky A."/>
            <person name="Liu X."/>
            <person name="Liu J."/>
            <person name="Liu S."/>
            <person name="Lokyitsang T."/>
            <person name="Lokyitsang Y."/>
            <person name="Lubonja R."/>
            <person name="Lui A."/>
            <person name="MacDonald P."/>
            <person name="Magnisalis V."/>
            <person name="Maru K."/>
            <person name="Matthews C."/>
            <person name="McCusker W."/>
            <person name="McDonough S."/>
            <person name="Mehta T."/>
            <person name="Meldrim J."/>
            <person name="Meneus L."/>
            <person name="Mihai O."/>
            <person name="Mihalev A."/>
            <person name="Mihova T."/>
            <person name="Mittelman R."/>
            <person name="Mlenga V."/>
            <person name="Montmayeur A."/>
            <person name="Mulrain L."/>
            <person name="Navidi A."/>
            <person name="Naylor J."/>
            <person name="Negash T."/>
            <person name="Nguyen T."/>
            <person name="Nguyen N."/>
            <person name="Nicol R."/>
            <person name="Norbu C."/>
            <person name="Norbu N."/>
            <person name="Novod N."/>
            <person name="O'Neill B."/>
            <person name="Osman S."/>
            <person name="Markiewicz E."/>
            <person name="Oyono O.L."/>
            <person name="Patti C."/>
            <person name="Phunkhang P."/>
            <person name="Pierre F."/>
            <person name="Priest M."/>
            <person name="Raghuraman S."/>
            <person name="Rege F."/>
            <person name="Reyes R."/>
            <person name="Rise C."/>
            <person name="Rogov P."/>
            <person name="Ross K."/>
            <person name="Ryan E."/>
            <person name="Settipalli S."/>
            <person name="Shea T."/>
            <person name="Sherpa N."/>
            <person name="Shi L."/>
            <person name="Shih D."/>
            <person name="Sparrow T."/>
            <person name="Spaulding J."/>
            <person name="Stalker J."/>
            <person name="Stange-Thomann N."/>
            <person name="Stavropoulos S."/>
            <person name="Stone C."/>
            <person name="Strader C."/>
            <person name="Tesfaye S."/>
            <person name="Thomson T."/>
            <person name="Thoulutsang Y."/>
            <person name="Thoulutsang D."/>
            <person name="Topham K."/>
            <person name="Topping I."/>
            <person name="Tsamla T."/>
            <person name="Vassiliev H."/>
            <person name="Vo A."/>
            <person name="Wangchuk T."/>
            <person name="Wangdi T."/>
            <person name="Weiand M."/>
            <person name="Wilkinson J."/>
            <person name="Wilson A."/>
            <person name="Yadav S."/>
            <person name="Young G."/>
            <person name="Yu Q."/>
            <person name="Zembek L."/>
            <person name="Zhong D."/>
            <person name="Zimmer A."/>
            <person name="Zwirko Z."/>
            <person name="Jaffe D.B."/>
            <person name="Alvarez P."/>
            <person name="Brockman W."/>
            <person name="Butler J."/>
            <person name="Chin C."/>
            <person name="Gnerre S."/>
            <person name="Grabherr M."/>
            <person name="Kleber M."/>
            <person name="Mauceli E."/>
            <person name="MacCallum I."/>
        </authorList>
    </citation>
    <scope>NUCLEOTIDE SEQUENCE [LARGE SCALE GENOMIC DNA]</scope>
    <source>
        <strain evidence="4">white501</strain>
    </source>
</reference>